<keyword evidence="3 11" id="KW-0812">Transmembrane</keyword>
<keyword evidence="12" id="KW-1185">Reference proteome</keyword>
<evidence type="ECO:0000256" key="8">
    <source>
        <dbReference type="ARBA" id="ARBA00023055"/>
    </source>
</evidence>
<dbReference type="GO" id="GO:0045332">
    <property type="term" value="P:phospholipid translocation"/>
    <property type="evidence" value="ECO:0007669"/>
    <property type="project" value="TreeGrafter"/>
</dbReference>
<protein>
    <submittedName>
        <fullName evidence="13">Probable phospholipid-transporting ATPase IIB</fullName>
    </submittedName>
</protein>
<evidence type="ECO:0000313" key="13">
    <source>
        <dbReference type="RefSeq" id="XP_025715839.1"/>
    </source>
</evidence>
<dbReference type="PANTHER" id="PTHR24092:SF50">
    <property type="entry name" value="PHOSPHOLIPID-TRANSPORTING ATPASE IIB-RELATED"/>
    <property type="match status" value="1"/>
</dbReference>
<reference evidence="13" key="2">
    <citation type="submission" date="2025-08" db="UniProtKB">
        <authorList>
            <consortium name="RefSeq"/>
        </authorList>
    </citation>
    <scope>IDENTIFICATION</scope>
    <source>
        <tissue evidence="13">Blood</tissue>
    </source>
</reference>
<dbReference type="GO" id="GO:0005886">
    <property type="term" value="C:plasma membrane"/>
    <property type="evidence" value="ECO:0007669"/>
    <property type="project" value="TreeGrafter"/>
</dbReference>
<dbReference type="SUPFAM" id="SSF81665">
    <property type="entry name" value="Calcium ATPase, transmembrane domain M"/>
    <property type="match status" value="1"/>
</dbReference>
<feature type="region of interest" description="Disordered" evidence="10">
    <location>
        <begin position="146"/>
        <end position="178"/>
    </location>
</feature>
<organism evidence="12 13">
    <name type="scientific">Callorhinus ursinus</name>
    <name type="common">Northern fur seal</name>
    <dbReference type="NCBI Taxonomy" id="34884"/>
    <lineage>
        <taxon>Eukaryota</taxon>
        <taxon>Metazoa</taxon>
        <taxon>Chordata</taxon>
        <taxon>Craniata</taxon>
        <taxon>Vertebrata</taxon>
        <taxon>Euteleostomi</taxon>
        <taxon>Mammalia</taxon>
        <taxon>Eutheria</taxon>
        <taxon>Laurasiatheria</taxon>
        <taxon>Carnivora</taxon>
        <taxon>Caniformia</taxon>
        <taxon>Pinnipedia</taxon>
        <taxon>Otariidae</taxon>
        <taxon>Callorhinus</taxon>
    </lineage>
</organism>
<dbReference type="Gene3D" id="3.40.1110.10">
    <property type="entry name" value="Calcium-transporting ATPase, cytoplasmic domain N"/>
    <property type="match status" value="1"/>
</dbReference>
<dbReference type="GO" id="GO:0005768">
    <property type="term" value="C:endosome"/>
    <property type="evidence" value="ECO:0007669"/>
    <property type="project" value="TreeGrafter"/>
</dbReference>
<evidence type="ECO:0000256" key="7">
    <source>
        <dbReference type="ARBA" id="ARBA00022989"/>
    </source>
</evidence>
<evidence type="ECO:0000256" key="1">
    <source>
        <dbReference type="ARBA" id="ARBA00004370"/>
    </source>
</evidence>
<dbReference type="RefSeq" id="XP_025715839.1">
    <property type="nucleotide sequence ID" value="XM_025860054.1"/>
</dbReference>
<sequence length="256" mass="28146">MNTSNPKNKVGLLDLELNQLTKALFVALVALSVVMVTLQGFVGPWYRNLFRFLLLFSYIIPISLRVNLDMGKAAYGWMIMKDESIPGTVVRTSTIPEELGRLVYLLTDKTGTLTQNEMVFKRLHLGTVSYGADTMDEIQSHLRNPYSQMQSQASGNATSSTPPRKAQSSAPKVRKSVSSQVHEAVKATALCHNVTPVYEPRAGVIAEAEYAEADQDFSDGNRTYQAASPDEVSRGLLEGLRYKPASEAQEFVLPGA</sequence>
<dbReference type="Gene3D" id="3.40.50.1000">
    <property type="entry name" value="HAD superfamily/HAD-like"/>
    <property type="match status" value="1"/>
</dbReference>
<dbReference type="NCBIfam" id="TIGR01494">
    <property type="entry name" value="ATPase_P-type"/>
    <property type="match status" value="1"/>
</dbReference>
<evidence type="ECO:0000256" key="9">
    <source>
        <dbReference type="ARBA" id="ARBA00023136"/>
    </source>
</evidence>
<dbReference type="PROSITE" id="PS00154">
    <property type="entry name" value="ATPASE_E1_E2"/>
    <property type="match status" value="1"/>
</dbReference>
<keyword evidence="8" id="KW-0445">Lipid transport</keyword>
<dbReference type="InterPro" id="IPR023299">
    <property type="entry name" value="ATPase_P-typ_cyto_dom_N"/>
</dbReference>
<dbReference type="AlphaFoldDB" id="A0A3Q7N7H2"/>
<keyword evidence="2" id="KW-0813">Transport</keyword>
<dbReference type="Gene3D" id="1.20.1110.10">
    <property type="entry name" value="Calcium-transporting ATPase, transmembrane domain"/>
    <property type="match status" value="1"/>
</dbReference>
<dbReference type="InterPro" id="IPR001757">
    <property type="entry name" value="P_typ_ATPase"/>
</dbReference>
<evidence type="ECO:0000256" key="10">
    <source>
        <dbReference type="SAM" id="MobiDB-lite"/>
    </source>
</evidence>
<dbReference type="PANTHER" id="PTHR24092">
    <property type="entry name" value="PROBABLE PHOSPHOLIPID-TRANSPORTING ATPASE"/>
    <property type="match status" value="1"/>
</dbReference>
<dbReference type="GO" id="GO:0005524">
    <property type="term" value="F:ATP binding"/>
    <property type="evidence" value="ECO:0007669"/>
    <property type="project" value="UniProtKB-KW"/>
</dbReference>
<name>A0A3Q7N7H2_CALUR</name>
<dbReference type="GO" id="GO:0006890">
    <property type="term" value="P:retrograde vesicle-mediated transport, Golgi to endoplasmic reticulum"/>
    <property type="evidence" value="ECO:0007669"/>
    <property type="project" value="TreeGrafter"/>
</dbReference>
<evidence type="ECO:0000256" key="2">
    <source>
        <dbReference type="ARBA" id="ARBA00022448"/>
    </source>
</evidence>
<proteinExistence type="predicted"/>
<evidence type="ECO:0000256" key="5">
    <source>
        <dbReference type="ARBA" id="ARBA00022840"/>
    </source>
</evidence>
<evidence type="ECO:0000256" key="11">
    <source>
        <dbReference type="SAM" id="Phobius"/>
    </source>
</evidence>
<dbReference type="Proteomes" id="UP000286641">
    <property type="component" value="Unplaced"/>
</dbReference>
<dbReference type="GO" id="GO:0140326">
    <property type="term" value="F:ATPase-coupled intramembrane lipid transporter activity"/>
    <property type="evidence" value="ECO:0007669"/>
    <property type="project" value="TreeGrafter"/>
</dbReference>
<dbReference type="GO" id="GO:0016887">
    <property type="term" value="F:ATP hydrolysis activity"/>
    <property type="evidence" value="ECO:0007669"/>
    <property type="project" value="InterPro"/>
</dbReference>
<dbReference type="GO" id="GO:0006897">
    <property type="term" value="P:endocytosis"/>
    <property type="evidence" value="ECO:0007669"/>
    <property type="project" value="TreeGrafter"/>
</dbReference>
<gene>
    <name evidence="13" type="primary">LOC112814500</name>
</gene>
<reference key="1">
    <citation type="submission" date="2019-01" db="UniProtKB">
        <authorList>
            <consortium name="RefSeq"/>
        </authorList>
    </citation>
    <scope>IDENTIFICATION</scope>
</reference>
<evidence type="ECO:0000256" key="6">
    <source>
        <dbReference type="ARBA" id="ARBA00022967"/>
    </source>
</evidence>
<keyword evidence="4" id="KW-0547">Nucleotide-binding</keyword>
<keyword evidence="7 11" id="KW-1133">Transmembrane helix</keyword>
<keyword evidence="5" id="KW-0067">ATP-binding</keyword>
<dbReference type="InterPro" id="IPR023214">
    <property type="entry name" value="HAD_sf"/>
</dbReference>
<feature type="transmembrane region" description="Helical" evidence="11">
    <location>
        <begin position="20"/>
        <end position="42"/>
    </location>
</feature>
<dbReference type="InterPro" id="IPR018303">
    <property type="entry name" value="ATPase_P-typ_P_site"/>
</dbReference>
<evidence type="ECO:0000313" key="12">
    <source>
        <dbReference type="Proteomes" id="UP000286641"/>
    </source>
</evidence>
<dbReference type="InParanoid" id="A0A3Q7N7H2"/>
<comment type="subcellular location">
    <subcellularLocation>
        <location evidence="1">Membrane</location>
    </subcellularLocation>
</comment>
<dbReference type="GO" id="GO:0005802">
    <property type="term" value="C:trans-Golgi network"/>
    <property type="evidence" value="ECO:0007669"/>
    <property type="project" value="TreeGrafter"/>
</dbReference>
<keyword evidence="6" id="KW-1278">Translocase</keyword>
<keyword evidence="9 11" id="KW-0472">Membrane</keyword>
<evidence type="ECO:0000256" key="3">
    <source>
        <dbReference type="ARBA" id="ARBA00022692"/>
    </source>
</evidence>
<accession>A0A3Q7N7H2</accession>
<evidence type="ECO:0000256" key="4">
    <source>
        <dbReference type="ARBA" id="ARBA00022741"/>
    </source>
</evidence>
<dbReference type="InterPro" id="IPR023298">
    <property type="entry name" value="ATPase_P-typ_TM_dom_sf"/>
</dbReference>